<reference evidence="1 2" key="1">
    <citation type="submission" date="2024-04" db="EMBL/GenBank/DDBJ databases">
        <title>Phylogenomic analyses of a clade within the roseobacter group suggest taxonomic reassignments of species of the genera Aestuariivita, Citreicella, Loktanella, Nautella, Pelagibaca, Ruegeria, Thalassobius, Thiobacimonas and Tropicibacter, and the proposal o.</title>
        <authorList>
            <person name="Jeon C.O."/>
        </authorList>
    </citation>
    <scope>NUCLEOTIDE SEQUENCE [LARGE SCALE GENOMIC DNA]</scope>
    <source>
        <strain evidence="1 2">G8-12</strain>
    </source>
</reference>
<keyword evidence="2" id="KW-1185">Reference proteome</keyword>
<dbReference type="AlphaFoldDB" id="A0AAN0M4G6"/>
<dbReference type="KEGG" id="yag:AABB28_05355"/>
<protein>
    <submittedName>
        <fullName evidence="1">Uncharacterized protein</fullName>
    </submittedName>
</protein>
<proteinExistence type="predicted"/>
<accession>A0AAN0M4G6</accession>
<name>A0AAN0M4G6_9RHOB</name>
<sequence length="132" mass="14760">MDYSAQRQFAVEPTAKVELALTTLVIGNVGRWIAEGRMLVSLDDVHFSDLESLKPELLDKIDPGLVLSPLFADSFDAIDIAQHLFALDYKGRYRVIGENLPNIDMIRQEVRAQAFGLDFDILSLPPNLSKKS</sequence>
<gene>
    <name evidence="1" type="ORF">AABB28_05355</name>
</gene>
<evidence type="ECO:0000313" key="1">
    <source>
        <dbReference type="EMBL" id="WZU64704.1"/>
    </source>
</evidence>
<evidence type="ECO:0000313" key="2">
    <source>
        <dbReference type="Proteomes" id="UP001451782"/>
    </source>
</evidence>
<dbReference type="EMBL" id="CP151762">
    <property type="protein sequence ID" value="WZU64704.1"/>
    <property type="molecule type" value="Genomic_DNA"/>
</dbReference>
<dbReference type="Proteomes" id="UP001451782">
    <property type="component" value="Chromosome"/>
</dbReference>
<dbReference type="RefSeq" id="WP_342071065.1">
    <property type="nucleotide sequence ID" value="NZ_CP151762.1"/>
</dbReference>
<organism evidence="1 2">
    <name type="scientific">Yoonia algicola</name>
    <dbReference type="NCBI Taxonomy" id="3137368"/>
    <lineage>
        <taxon>Bacteria</taxon>
        <taxon>Pseudomonadati</taxon>
        <taxon>Pseudomonadota</taxon>
        <taxon>Alphaproteobacteria</taxon>
        <taxon>Rhodobacterales</taxon>
        <taxon>Paracoccaceae</taxon>
        <taxon>Yoonia</taxon>
    </lineage>
</organism>